<feature type="compositionally biased region" description="Acidic residues" evidence="1">
    <location>
        <begin position="185"/>
        <end position="203"/>
    </location>
</feature>
<feature type="non-terminal residue" evidence="2">
    <location>
        <position position="1"/>
    </location>
</feature>
<proteinExistence type="predicted"/>
<dbReference type="EMBL" id="KV744835">
    <property type="protein sequence ID" value="OCK84561.1"/>
    <property type="molecule type" value="Genomic_DNA"/>
</dbReference>
<dbReference type="PANTHER" id="PTHR37781:SF1">
    <property type="entry name" value="ADR380WP"/>
    <property type="match status" value="1"/>
</dbReference>
<accession>A0A8E2EIH2</accession>
<evidence type="ECO:0000313" key="3">
    <source>
        <dbReference type="Proteomes" id="UP000250266"/>
    </source>
</evidence>
<dbReference type="InterPro" id="IPR031349">
    <property type="entry name" value="Tfb6"/>
</dbReference>
<dbReference type="GO" id="GO:0005675">
    <property type="term" value="C:transcription factor TFIIH holo complex"/>
    <property type="evidence" value="ECO:0007669"/>
    <property type="project" value="TreeGrafter"/>
</dbReference>
<dbReference type="AlphaFoldDB" id="A0A8E2EIH2"/>
<gene>
    <name evidence="2" type="ORF">K432DRAFT_257551</name>
</gene>
<evidence type="ECO:0000256" key="1">
    <source>
        <dbReference type="SAM" id="MobiDB-lite"/>
    </source>
</evidence>
<organism evidence="2 3">
    <name type="scientific">Lepidopterella palustris CBS 459.81</name>
    <dbReference type="NCBI Taxonomy" id="1314670"/>
    <lineage>
        <taxon>Eukaryota</taxon>
        <taxon>Fungi</taxon>
        <taxon>Dikarya</taxon>
        <taxon>Ascomycota</taxon>
        <taxon>Pezizomycotina</taxon>
        <taxon>Dothideomycetes</taxon>
        <taxon>Pleosporomycetidae</taxon>
        <taxon>Mytilinidiales</taxon>
        <taxon>Argynnaceae</taxon>
        <taxon>Lepidopterella</taxon>
    </lineage>
</organism>
<name>A0A8E2EIH2_9PEZI</name>
<sequence length="240" mass="26213">ILTPPPSSVTPSTITNPLPHPRQRPLKSGGPKESALIRYLDEHILLAKRRWAKRRFDDGSAGDVKGYHSFKEAGKDIDSLIDVVWVSGTPSLQVPYLLNLALMVLDFLPGFAPSPKTTFKILDKLDLAFASLLQGHNIETGEALPGFEGGRGISTTEKVRMKSVVERTRVTVVDIMSVGDVHPDDGEEHMDTDEDDSMDEDENDVEGNLWEMDIAKVYEITIGELGDTLGGPPIGIVPDG</sequence>
<dbReference type="PANTHER" id="PTHR37781">
    <property type="entry name" value="TFIIH COMPLEX SUBUNIT"/>
    <property type="match status" value="1"/>
</dbReference>
<dbReference type="Proteomes" id="UP000250266">
    <property type="component" value="Unassembled WGS sequence"/>
</dbReference>
<feature type="region of interest" description="Disordered" evidence="1">
    <location>
        <begin position="1"/>
        <end position="31"/>
    </location>
</feature>
<dbReference type="Pfam" id="PF17110">
    <property type="entry name" value="TFB6"/>
    <property type="match status" value="1"/>
</dbReference>
<evidence type="ECO:0000313" key="2">
    <source>
        <dbReference type="EMBL" id="OCK84561.1"/>
    </source>
</evidence>
<protein>
    <submittedName>
        <fullName evidence="2">Uncharacterized protein</fullName>
    </submittedName>
</protein>
<dbReference type="OrthoDB" id="5420410at2759"/>
<keyword evidence="3" id="KW-1185">Reference proteome</keyword>
<feature type="region of interest" description="Disordered" evidence="1">
    <location>
        <begin position="181"/>
        <end position="203"/>
    </location>
</feature>
<feature type="non-terminal residue" evidence="2">
    <location>
        <position position="240"/>
    </location>
</feature>
<reference evidence="2 3" key="1">
    <citation type="journal article" date="2016" name="Nat. Commun.">
        <title>Ectomycorrhizal ecology is imprinted in the genome of the dominant symbiotic fungus Cenococcum geophilum.</title>
        <authorList>
            <consortium name="DOE Joint Genome Institute"/>
            <person name="Peter M."/>
            <person name="Kohler A."/>
            <person name="Ohm R.A."/>
            <person name="Kuo A."/>
            <person name="Krutzmann J."/>
            <person name="Morin E."/>
            <person name="Arend M."/>
            <person name="Barry K.W."/>
            <person name="Binder M."/>
            <person name="Choi C."/>
            <person name="Clum A."/>
            <person name="Copeland A."/>
            <person name="Grisel N."/>
            <person name="Haridas S."/>
            <person name="Kipfer T."/>
            <person name="LaButti K."/>
            <person name="Lindquist E."/>
            <person name="Lipzen A."/>
            <person name="Maire R."/>
            <person name="Meier B."/>
            <person name="Mihaltcheva S."/>
            <person name="Molinier V."/>
            <person name="Murat C."/>
            <person name="Poggeler S."/>
            <person name="Quandt C.A."/>
            <person name="Sperisen C."/>
            <person name="Tritt A."/>
            <person name="Tisserant E."/>
            <person name="Crous P.W."/>
            <person name="Henrissat B."/>
            <person name="Nehls U."/>
            <person name="Egli S."/>
            <person name="Spatafora J.W."/>
            <person name="Grigoriev I.V."/>
            <person name="Martin F.M."/>
        </authorList>
    </citation>
    <scope>NUCLEOTIDE SEQUENCE [LARGE SCALE GENOMIC DNA]</scope>
    <source>
        <strain evidence="2 3">CBS 459.81</strain>
    </source>
</reference>